<evidence type="ECO:0000313" key="2">
    <source>
        <dbReference type="EMBL" id="CAJ1963105.1"/>
    </source>
</evidence>
<reference evidence="2" key="1">
    <citation type="submission" date="2023-08" db="EMBL/GenBank/DDBJ databases">
        <authorList>
            <person name="Audoor S."/>
            <person name="Bilcke G."/>
        </authorList>
    </citation>
    <scope>NUCLEOTIDE SEQUENCE</scope>
</reference>
<accession>A0AAD2G551</accession>
<keyword evidence="3" id="KW-1185">Reference proteome</keyword>
<evidence type="ECO:0000259" key="1">
    <source>
        <dbReference type="Pfam" id="PF07727"/>
    </source>
</evidence>
<gene>
    <name evidence="2" type="ORF">CYCCA115_LOCUS20007</name>
</gene>
<name>A0AAD2G551_9STRA</name>
<protein>
    <recommendedName>
        <fullName evidence="1">Reverse transcriptase Ty1/copia-type domain-containing protein</fullName>
    </recommendedName>
</protein>
<comment type="caution">
    <text evidence="2">The sequence shown here is derived from an EMBL/GenBank/DDBJ whole genome shotgun (WGS) entry which is preliminary data.</text>
</comment>
<sequence length="221" mass="24695">MYGFEIPKDYNDAALCLDQIHGNTKWQDCTKLEMDQLAKHKVFVDIGKGTPIPKGFQKIRVHLVYACKHDDRHKARLMADGHLTLVPVDSVYSGVVSIRGLKLMIFLAKLNDLDLWATDIGNACLEAYTSERVAIVVGPEFGELEGHTLLVSRALYGLCLSGKMWHQRFLACLEEEGFFPCKAEPDISGCAPLPMESRMSTLASTLTTLHWQCETPSHSSR</sequence>
<dbReference type="EMBL" id="CAKOGP040002131">
    <property type="protein sequence ID" value="CAJ1963105.1"/>
    <property type="molecule type" value="Genomic_DNA"/>
</dbReference>
<feature type="domain" description="Reverse transcriptase Ty1/copia-type" evidence="1">
    <location>
        <begin position="52"/>
        <end position="184"/>
    </location>
</feature>
<dbReference type="AlphaFoldDB" id="A0AAD2G551"/>
<evidence type="ECO:0000313" key="3">
    <source>
        <dbReference type="Proteomes" id="UP001295423"/>
    </source>
</evidence>
<dbReference type="Proteomes" id="UP001295423">
    <property type="component" value="Unassembled WGS sequence"/>
</dbReference>
<proteinExistence type="predicted"/>
<dbReference type="InterPro" id="IPR013103">
    <property type="entry name" value="RVT_2"/>
</dbReference>
<dbReference type="Pfam" id="PF07727">
    <property type="entry name" value="RVT_2"/>
    <property type="match status" value="1"/>
</dbReference>
<organism evidence="2 3">
    <name type="scientific">Cylindrotheca closterium</name>
    <dbReference type="NCBI Taxonomy" id="2856"/>
    <lineage>
        <taxon>Eukaryota</taxon>
        <taxon>Sar</taxon>
        <taxon>Stramenopiles</taxon>
        <taxon>Ochrophyta</taxon>
        <taxon>Bacillariophyta</taxon>
        <taxon>Bacillariophyceae</taxon>
        <taxon>Bacillariophycidae</taxon>
        <taxon>Bacillariales</taxon>
        <taxon>Bacillariaceae</taxon>
        <taxon>Cylindrotheca</taxon>
    </lineage>
</organism>